<dbReference type="CDD" id="cd07377">
    <property type="entry name" value="WHTH_GntR"/>
    <property type="match status" value="1"/>
</dbReference>
<dbReference type="InterPro" id="IPR028978">
    <property type="entry name" value="Chorismate_lyase_/UTRA_dom_sf"/>
</dbReference>
<dbReference type="SUPFAM" id="SSF64288">
    <property type="entry name" value="Chorismate lyase-like"/>
    <property type="match status" value="1"/>
</dbReference>
<evidence type="ECO:0000256" key="1">
    <source>
        <dbReference type="ARBA" id="ARBA00023015"/>
    </source>
</evidence>
<dbReference type="STRING" id="903984.BCR21_14575"/>
<dbReference type="PANTHER" id="PTHR44846">
    <property type="entry name" value="MANNOSYL-D-GLYCERATE TRANSPORT/METABOLISM SYSTEM REPRESSOR MNGR-RELATED"/>
    <property type="match status" value="1"/>
</dbReference>
<organism evidence="5 6">
    <name type="scientific">Enterococcus ureasiticus</name>
    <dbReference type="NCBI Taxonomy" id="903984"/>
    <lineage>
        <taxon>Bacteria</taxon>
        <taxon>Bacillati</taxon>
        <taxon>Bacillota</taxon>
        <taxon>Bacilli</taxon>
        <taxon>Lactobacillales</taxon>
        <taxon>Enterococcaceae</taxon>
        <taxon>Enterococcus</taxon>
    </lineage>
</organism>
<evidence type="ECO:0000313" key="6">
    <source>
        <dbReference type="Proteomes" id="UP000094068"/>
    </source>
</evidence>
<name>A0A1E5GA47_9ENTE</name>
<dbReference type="GO" id="GO:0003700">
    <property type="term" value="F:DNA-binding transcription factor activity"/>
    <property type="evidence" value="ECO:0007669"/>
    <property type="project" value="InterPro"/>
</dbReference>
<dbReference type="Pfam" id="PF07702">
    <property type="entry name" value="UTRA"/>
    <property type="match status" value="1"/>
</dbReference>
<dbReference type="InterPro" id="IPR011663">
    <property type="entry name" value="UTRA"/>
</dbReference>
<dbReference type="OrthoDB" id="9816541at2"/>
<dbReference type="PROSITE" id="PS50949">
    <property type="entry name" value="HTH_GNTR"/>
    <property type="match status" value="1"/>
</dbReference>
<gene>
    <name evidence="5" type="ORF">BCR21_14575</name>
</gene>
<keyword evidence="6" id="KW-1185">Reference proteome</keyword>
<dbReference type="EMBL" id="MIJZ01000016">
    <property type="protein sequence ID" value="OEG09569.1"/>
    <property type="molecule type" value="Genomic_DNA"/>
</dbReference>
<protein>
    <recommendedName>
        <fullName evidence="4">HTH gntR-type domain-containing protein</fullName>
    </recommendedName>
</protein>
<dbReference type="PRINTS" id="PR00035">
    <property type="entry name" value="HTHGNTR"/>
</dbReference>
<dbReference type="InterPro" id="IPR050679">
    <property type="entry name" value="Bact_HTH_transcr_reg"/>
</dbReference>
<keyword evidence="1" id="KW-0805">Transcription regulation</keyword>
<dbReference type="PANTHER" id="PTHR44846:SF12">
    <property type="entry name" value="HTH-TYPE TRANSCRIPTIONAL REGULATOR TRER"/>
    <property type="match status" value="1"/>
</dbReference>
<evidence type="ECO:0000256" key="2">
    <source>
        <dbReference type="ARBA" id="ARBA00023125"/>
    </source>
</evidence>
<dbReference type="GO" id="GO:0045892">
    <property type="term" value="P:negative regulation of DNA-templated transcription"/>
    <property type="evidence" value="ECO:0007669"/>
    <property type="project" value="TreeGrafter"/>
</dbReference>
<dbReference type="InterPro" id="IPR036388">
    <property type="entry name" value="WH-like_DNA-bd_sf"/>
</dbReference>
<dbReference type="RefSeq" id="WP_069647247.1">
    <property type="nucleotide sequence ID" value="NZ_MIJZ01000016.1"/>
</dbReference>
<keyword evidence="3" id="KW-0804">Transcription</keyword>
<dbReference type="AlphaFoldDB" id="A0A1E5GA47"/>
<dbReference type="Proteomes" id="UP000094068">
    <property type="component" value="Unassembled WGS sequence"/>
</dbReference>
<dbReference type="InterPro" id="IPR000524">
    <property type="entry name" value="Tscrpt_reg_HTH_GntR"/>
</dbReference>
<dbReference type="GO" id="GO:0003677">
    <property type="term" value="F:DNA binding"/>
    <property type="evidence" value="ECO:0007669"/>
    <property type="project" value="UniProtKB-KW"/>
</dbReference>
<evidence type="ECO:0000256" key="3">
    <source>
        <dbReference type="ARBA" id="ARBA00023163"/>
    </source>
</evidence>
<dbReference type="Gene3D" id="3.40.1410.10">
    <property type="entry name" value="Chorismate lyase-like"/>
    <property type="match status" value="1"/>
</dbReference>
<dbReference type="InterPro" id="IPR036390">
    <property type="entry name" value="WH_DNA-bd_sf"/>
</dbReference>
<keyword evidence="2" id="KW-0238">DNA-binding</keyword>
<dbReference type="Gene3D" id="1.10.10.10">
    <property type="entry name" value="Winged helix-like DNA-binding domain superfamily/Winged helix DNA-binding domain"/>
    <property type="match status" value="1"/>
</dbReference>
<dbReference type="SMART" id="SM00866">
    <property type="entry name" value="UTRA"/>
    <property type="match status" value="1"/>
</dbReference>
<sequence>MAQQSKASFIYIDLKRRIKSGEFDHYQILPIEKKLEAYYSASRNTVRKAIRQLNSDGLVYSKVGSSNIVLKQINISNVLIDSGNSHRPSKITNQNVSTKIVSFEKKTVSKTLAKISTFDEGTDYFHVVRLRNIDNQPTMIDNSHFLCSVMPDLTEKIASSSIYDYLQNDLGVKIVGSKLVDRIVEANNIDKQYLNLSDKSTIGLTQSWSYLDTGNIFEYTEIHFSPESYVRTRFVSQ</sequence>
<comment type="caution">
    <text evidence="5">The sequence shown here is derived from an EMBL/GenBank/DDBJ whole genome shotgun (WGS) entry which is preliminary data.</text>
</comment>
<evidence type="ECO:0000259" key="4">
    <source>
        <dbReference type="PROSITE" id="PS50949"/>
    </source>
</evidence>
<reference evidence="6" key="1">
    <citation type="submission" date="2016-09" db="EMBL/GenBank/DDBJ databases">
        <authorList>
            <person name="Gulvik C.A."/>
        </authorList>
    </citation>
    <scope>NUCLEOTIDE SEQUENCE [LARGE SCALE GENOMIC DNA]</scope>
    <source>
        <strain evidence="6">DSM 23328</strain>
    </source>
</reference>
<dbReference type="SMART" id="SM00345">
    <property type="entry name" value="HTH_GNTR"/>
    <property type="match status" value="1"/>
</dbReference>
<accession>A0A1E5GA47</accession>
<feature type="domain" description="HTH gntR-type" evidence="4">
    <location>
        <begin position="4"/>
        <end position="72"/>
    </location>
</feature>
<evidence type="ECO:0000313" key="5">
    <source>
        <dbReference type="EMBL" id="OEG09569.1"/>
    </source>
</evidence>
<dbReference type="Pfam" id="PF00392">
    <property type="entry name" value="GntR"/>
    <property type="match status" value="1"/>
</dbReference>
<proteinExistence type="predicted"/>
<dbReference type="SUPFAM" id="SSF46785">
    <property type="entry name" value="Winged helix' DNA-binding domain"/>
    <property type="match status" value="1"/>
</dbReference>